<dbReference type="GeneID" id="93036144"/>
<protein>
    <submittedName>
        <fullName evidence="1">Uncharacterized protein</fullName>
    </submittedName>
</protein>
<name>A0A0A1E0C3_ECOLX</name>
<dbReference type="AlphaFoldDB" id="A0A0A1E0C3"/>
<proteinExistence type="predicted"/>
<reference evidence="1" key="1">
    <citation type="journal article" date="2015" name="Antimicrob. Agents Chemother.">
        <title>Complete Sequence of Conjugative IncA/C Plasmid Encoding CMY-2 ?-Lactamase and RmtE 16S rRNA Methyltransferase.</title>
        <authorList>
            <person name="Lee C.S."/>
            <person name="Li J.J."/>
            <person name="Doi Y."/>
        </authorList>
    </citation>
    <scope>NUCLEOTIDE SEQUENCE</scope>
    <source>
        <strain evidence="1">YDC637</strain>
        <plasmid evidence="1">pYDC637</plasmid>
    </source>
</reference>
<evidence type="ECO:0000313" key="1">
    <source>
        <dbReference type="EMBL" id="AIY23033.1"/>
    </source>
</evidence>
<organism evidence="1">
    <name type="scientific">Escherichia coli</name>
    <dbReference type="NCBI Taxonomy" id="562"/>
    <lineage>
        <taxon>Bacteria</taxon>
        <taxon>Pseudomonadati</taxon>
        <taxon>Pseudomonadota</taxon>
        <taxon>Gammaproteobacteria</taxon>
        <taxon>Enterobacterales</taxon>
        <taxon>Enterobacteriaceae</taxon>
        <taxon>Escherichia</taxon>
    </lineage>
</organism>
<accession>A0A0A1E0C3</accession>
<dbReference type="Pfam" id="PF20587">
    <property type="entry name" value="DUF6789"/>
    <property type="match status" value="1"/>
</dbReference>
<keyword evidence="1" id="KW-0614">Plasmid</keyword>
<dbReference type="RefSeq" id="WP_040063686.1">
    <property type="nucleotide sequence ID" value="NZ_CP168992.1"/>
</dbReference>
<dbReference type="InterPro" id="IPR046739">
    <property type="entry name" value="DUF6789"/>
</dbReference>
<sequence>MNRYLKSMAAGFIATIVLSALMVMKSSMGIMPELNPVGMLSGMAHSMMGISAGLNIGWLAHFMIGTVLWGLLFALLYNRLPGQSATKKGLMFSVLAWLLMMLIPMPMAGAGFFGITLGIMAPVMTLILHLIWGAVLGYTYGRMTTSPLTQGHPAE</sequence>
<dbReference type="EMBL" id="KP056256">
    <property type="protein sequence ID" value="AIY23033.1"/>
    <property type="molecule type" value="Genomic_DNA"/>
</dbReference>
<geneLocation type="plasmid" evidence="1">
    <name>pYDC637</name>
</geneLocation>